<dbReference type="Proteomes" id="UP001172680">
    <property type="component" value="Unassembled WGS sequence"/>
</dbReference>
<organism evidence="1 2">
    <name type="scientific">Coniosporium tulheliwenetii</name>
    <dbReference type="NCBI Taxonomy" id="3383036"/>
    <lineage>
        <taxon>Eukaryota</taxon>
        <taxon>Fungi</taxon>
        <taxon>Dikarya</taxon>
        <taxon>Ascomycota</taxon>
        <taxon>Pezizomycotina</taxon>
        <taxon>Dothideomycetes</taxon>
        <taxon>Dothideomycetes incertae sedis</taxon>
        <taxon>Coniosporium</taxon>
    </lineage>
</organism>
<protein>
    <submittedName>
        <fullName evidence="1">Uncharacterized protein</fullName>
    </submittedName>
</protein>
<comment type="caution">
    <text evidence="1">The sequence shown here is derived from an EMBL/GenBank/DDBJ whole genome shotgun (WGS) entry which is preliminary data.</text>
</comment>
<evidence type="ECO:0000313" key="2">
    <source>
        <dbReference type="Proteomes" id="UP001172680"/>
    </source>
</evidence>
<keyword evidence="2" id="KW-1185">Reference proteome</keyword>
<gene>
    <name evidence="1" type="ORF">H2199_007242</name>
</gene>
<reference evidence="1" key="1">
    <citation type="submission" date="2022-10" db="EMBL/GenBank/DDBJ databases">
        <title>Culturing micro-colonial fungi from biological soil crusts in the Mojave desert and describing Neophaeococcomyces mojavensis, and introducing the new genera and species Taxawa tesnikishii.</title>
        <authorList>
            <person name="Kurbessoian T."/>
            <person name="Stajich J.E."/>
        </authorList>
    </citation>
    <scope>NUCLEOTIDE SEQUENCE</scope>
    <source>
        <strain evidence="1">JES_115</strain>
    </source>
</reference>
<name>A0ACC2YRJ4_9PEZI</name>
<evidence type="ECO:0000313" key="1">
    <source>
        <dbReference type="EMBL" id="KAJ9637751.1"/>
    </source>
</evidence>
<accession>A0ACC2YRJ4</accession>
<proteinExistence type="predicted"/>
<dbReference type="EMBL" id="JAPDRP010000022">
    <property type="protein sequence ID" value="KAJ9637751.1"/>
    <property type="molecule type" value="Genomic_DNA"/>
</dbReference>
<sequence length="572" mass="62545">MPDDDASRSEKEDGKREPVTARQIPGGLFTIPTPLKRLFNKFPLITYPANELPLRAQRPRHQHALYIFTTPAGEIAGSPSFNPSCLRWQAYLRFCGIQHRTVSSNNHASPSGALPFLLSSEASVESPSPPPVPSGKLQKWVLSHSSSATPEPSDPRYEAYISLLDYRIRRAWLYAFYLTSNFSSLALPLYINPTTSNPLVRHAQARELHNAAAAELLKQAAVIDAETLYREAEEAFEALDALLGDNEWFFDADRPGLFDAAVFAYTHLLLDEELGEGWRERRLCDAVRQCSGLVKHQEQILEQYFSKESFSLGVALAGGIGSSGQSKPVKYVPTVDAYDAWASVYDSDGNILQAIDDLELTSLLPKFLGLVTSALQGEKELRITDLGCGTGRNTLKLAAYAYPAGVKAVRVTGVDAKFAELPLNSAGLDVAAEFVQYDLLSPASGSTLPEPSHAVISTLVLEHIPLSTFFNATRALLLPGGMALVTNMHPQMGGMSQAGFVAEDGTKVRGTSWVYGVEETVQGARAAGLELVGEVRERSVSEEMVERGMVGKRGRKWVGVRVWYGFVVRRVG</sequence>